<dbReference type="Gene3D" id="1.10.630.10">
    <property type="entry name" value="Cytochrome P450"/>
    <property type="match status" value="1"/>
</dbReference>
<name>A0A9N9J114_9GLOM</name>
<evidence type="ECO:0000256" key="1">
    <source>
        <dbReference type="ARBA" id="ARBA00022723"/>
    </source>
</evidence>
<dbReference type="InterPro" id="IPR036396">
    <property type="entry name" value="Cyt_P450_sf"/>
</dbReference>
<reference evidence="4" key="1">
    <citation type="submission" date="2021-06" db="EMBL/GenBank/DDBJ databases">
        <authorList>
            <person name="Kallberg Y."/>
            <person name="Tangrot J."/>
            <person name="Rosling A."/>
        </authorList>
    </citation>
    <scope>NUCLEOTIDE SEQUENCE</scope>
    <source>
        <strain evidence="4">MA453B</strain>
    </source>
</reference>
<keyword evidence="3" id="KW-0560">Oxidoreductase</keyword>
<keyword evidence="1 3" id="KW-0479">Metal-binding</keyword>
<comment type="caution">
    <text evidence="4">The sequence shown here is derived from an EMBL/GenBank/DDBJ whole genome shotgun (WGS) entry which is preliminary data.</text>
</comment>
<dbReference type="Pfam" id="PF00067">
    <property type="entry name" value="p450"/>
    <property type="match status" value="1"/>
</dbReference>
<dbReference type="InterPro" id="IPR017972">
    <property type="entry name" value="Cyt_P450_CS"/>
</dbReference>
<evidence type="ECO:0000313" key="4">
    <source>
        <dbReference type="EMBL" id="CAG8759360.1"/>
    </source>
</evidence>
<keyword evidence="3" id="KW-0349">Heme</keyword>
<accession>A0A9N9J114</accession>
<proteinExistence type="inferred from homology"/>
<dbReference type="GO" id="GO:0020037">
    <property type="term" value="F:heme binding"/>
    <property type="evidence" value="ECO:0007669"/>
    <property type="project" value="InterPro"/>
</dbReference>
<dbReference type="EMBL" id="CAJVPY010016896">
    <property type="protein sequence ID" value="CAG8759360.1"/>
    <property type="molecule type" value="Genomic_DNA"/>
</dbReference>
<gene>
    <name evidence="4" type="ORF">DERYTH_LOCUS17669</name>
</gene>
<dbReference type="InterPro" id="IPR001128">
    <property type="entry name" value="Cyt_P450"/>
</dbReference>
<protein>
    <submittedName>
        <fullName evidence="4">13133_t:CDS:1</fullName>
    </submittedName>
</protein>
<keyword evidence="5" id="KW-1185">Reference proteome</keyword>
<comment type="similarity">
    <text evidence="3">Belongs to the cytochrome P450 family.</text>
</comment>
<dbReference type="AlphaFoldDB" id="A0A9N9J114"/>
<dbReference type="OrthoDB" id="2789670at2759"/>
<sequence length="49" mass="5518">MSNIYAIYHEKDSLLKFNPSRFLNKNDLCFIPFGNGGRSCPGKPIGLLM</sequence>
<keyword evidence="2 3" id="KW-0408">Iron</keyword>
<evidence type="ECO:0000256" key="2">
    <source>
        <dbReference type="ARBA" id="ARBA00023004"/>
    </source>
</evidence>
<dbReference type="Proteomes" id="UP000789405">
    <property type="component" value="Unassembled WGS sequence"/>
</dbReference>
<organism evidence="4 5">
    <name type="scientific">Dentiscutata erythropus</name>
    <dbReference type="NCBI Taxonomy" id="1348616"/>
    <lineage>
        <taxon>Eukaryota</taxon>
        <taxon>Fungi</taxon>
        <taxon>Fungi incertae sedis</taxon>
        <taxon>Mucoromycota</taxon>
        <taxon>Glomeromycotina</taxon>
        <taxon>Glomeromycetes</taxon>
        <taxon>Diversisporales</taxon>
        <taxon>Gigasporaceae</taxon>
        <taxon>Dentiscutata</taxon>
    </lineage>
</organism>
<dbReference type="GO" id="GO:0016705">
    <property type="term" value="F:oxidoreductase activity, acting on paired donors, with incorporation or reduction of molecular oxygen"/>
    <property type="evidence" value="ECO:0007669"/>
    <property type="project" value="InterPro"/>
</dbReference>
<evidence type="ECO:0000256" key="3">
    <source>
        <dbReference type="RuleBase" id="RU000461"/>
    </source>
</evidence>
<dbReference type="PROSITE" id="PS00086">
    <property type="entry name" value="CYTOCHROME_P450"/>
    <property type="match status" value="1"/>
</dbReference>
<evidence type="ECO:0000313" key="5">
    <source>
        <dbReference type="Proteomes" id="UP000789405"/>
    </source>
</evidence>
<dbReference type="GO" id="GO:0004497">
    <property type="term" value="F:monooxygenase activity"/>
    <property type="evidence" value="ECO:0007669"/>
    <property type="project" value="UniProtKB-KW"/>
</dbReference>
<dbReference type="SUPFAM" id="SSF48264">
    <property type="entry name" value="Cytochrome P450"/>
    <property type="match status" value="1"/>
</dbReference>
<keyword evidence="3" id="KW-0503">Monooxygenase</keyword>
<dbReference type="GO" id="GO:0005506">
    <property type="term" value="F:iron ion binding"/>
    <property type="evidence" value="ECO:0007669"/>
    <property type="project" value="InterPro"/>
</dbReference>
<feature type="non-terminal residue" evidence="4">
    <location>
        <position position="49"/>
    </location>
</feature>